<reference evidence="2 3" key="1">
    <citation type="submission" date="2020-10" db="EMBL/GenBank/DDBJ databases">
        <title>Blautia liquoris sp.nov., isolated from the mud in a fermentation cellar used for the production of Chinese strong-flavoured liquor.</title>
        <authorList>
            <person name="Lu L."/>
        </authorList>
    </citation>
    <scope>NUCLEOTIDE SEQUENCE [LARGE SCALE GENOMIC DNA]</scope>
    <source>
        <strain evidence="2 3">LZLJ-3</strain>
    </source>
</reference>
<dbReference type="SUPFAM" id="SSF159127">
    <property type="entry name" value="HupF/HypC-like"/>
    <property type="match status" value="1"/>
</dbReference>
<evidence type="ECO:0000313" key="2">
    <source>
        <dbReference type="EMBL" id="QOV20423.1"/>
    </source>
</evidence>
<dbReference type="PANTHER" id="PTHR35177">
    <property type="entry name" value="HYDROGENASE MATURATION FACTOR HYBG"/>
    <property type="match status" value="1"/>
</dbReference>
<evidence type="ECO:0000256" key="1">
    <source>
        <dbReference type="ARBA" id="ARBA00006018"/>
    </source>
</evidence>
<accession>A0A7M2RJC7</accession>
<dbReference type="InterPro" id="IPR001109">
    <property type="entry name" value="Hydrogenase_HupF/HypC"/>
</dbReference>
<proteinExistence type="inferred from homology"/>
<protein>
    <submittedName>
        <fullName evidence="2">HypC/HybG/HupF family hydrogenase formation chaperone</fullName>
    </submittedName>
</protein>
<dbReference type="Gene3D" id="2.30.30.140">
    <property type="match status" value="1"/>
</dbReference>
<comment type="similarity">
    <text evidence="1">Belongs to the HupF/HypC family.</text>
</comment>
<dbReference type="PROSITE" id="PS01097">
    <property type="entry name" value="HUPF_HYPC"/>
    <property type="match status" value="1"/>
</dbReference>
<keyword evidence="3" id="KW-1185">Reference proteome</keyword>
<dbReference type="NCBIfam" id="TIGR00074">
    <property type="entry name" value="hypC_hupF"/>
    <property type="match status" value="1"/>
</dbReference>
<dbReference type="Proteomes" id="UP000593601">
    <property type="component" value="Chromosome"/>
</dbReference>
<dbReference type="EMBL" id="CP063304">
    <property type="protein sequence ID" value="QOV20423.1"/>
    <property type="molecule type" value="Genomic_DNA"/>
</dbReference>
<dbReference type="PANTHER" id="PTHR35177:SF2">
    <property type="entry name" value="HYDROGENASE MATURATION FACTOR HYBG"/>
    <property type="match status" value="1"/>
</dbReference>
<dbReference type="PRINTS" id="PR00445">
    <property type="entry name" value="HUPFHYPC"/>
</dbReference>
<dbReference type="GO" id="GO:0051604">
    <property type="term" value="P:protein maturation"/>
    <property type="evidence" value="ECO:0007669"/>
    <property type="project" value="TreeGrafter"/>
</dbReference>
<organism evidence="2 3">
    <name type="scientific">Blautia liquoris</name>
    <dbReference type="NCBI Taxonomy" id="2779518"/>
    <lineage>
        <taxon>Bacteria</taxon>
        <taxon>Bacillati</taxon>
        <taxon>Bacillota</taxon>
        <taxon>Clostridia</taxon>
        <taxon>Lachnospirales</taxon>
        <taxon>Lachnospiraceae</taxon>
        <taxon>Blautia</taxon>
    </lineage>
</organism>
<dbReference type="AlphaFoldDB" id="A0A7M2RJC7"/>
<name>A0A7M2RJC7_9FIRM</name>
<dbReference type="FunFam" id="2.30.30.140:FF:000022">
    <property type="entry name" value="Hydrogenase assembly chaperone HybG"/>
    <property type="match status" value="1"/>
</dbReference>
<gene>
    <name evidence="2" type="ORF">INP51_05610</name>
</gene>
<dbReference type="Pfam" id="PF01455">
    <property type="entry name" value="HupF_HypC"/>
    <property type="match status" value="1"/>
</dbReference>
<dbReference type="KEGG" id="bliq:INP51_05610"/>
<dbReference type="RefSeq" id="WP_193736743.1">
    <property type="nucleotide sequence ID" value="NZ_CP063304.1"/>
</dbReference>
<sequence length="85" mass="9401">MCVAVPGKVIKIKDQTANVDVLGNTCDVNVRLVDVKPGDYVLIHAGCAIEVLEKDTAKEILDLYQELEDEVNHDFRSNDRKACSV</sequence>
<dbReference type="InterPro" id="IPR019812">
    <property type="entry name" value="Hydgase_assmbl_chp_CS"/>
</dbReference>
<dbReference type="GO" id="GO:1902670">
    <property type="term" value="F:carbon dioxide binding"/>
    <property type="evidence" value="ECO:0007669"/>
    <property type="project" value="TreeGrafter"/>
</dbReference>
<dbReference type="GO" id="GO:0005506">
    <property type="term" value="F:iron ion binding"/>
    <property type="evidence" value="ECO:0007669"/>
    <property type="project" value="TreeGrafter"/>
</dbReference>
<evidence type="ECO:0000313" key="3">
    <source>
        <dbReference type="Proteomes" id="UP000593601"/>
    </source>
</evidence>